<dbReference type="AlphaFoldDB" id="A0A8C9FVK8"/>
<keyword evidence="1" id="KW-0472">Membrane</keyword>
<protein>
    <submittedName>
        <fullName evidence="2">Uncharacterized protein</fullName>
    </submittedName>
</protein>
<feature type="transmembrane region" description="Helical" evidence="1">
    <location>
        <begin position="20"/>
        <end position="39"/>
    </location>
</feature>
<evidence type="ECO:0000313" key="3">
    <source>
        <dbReference type="Proteomes" id="UP000694428"/>
    </source>
</evidence>
<reference evidence="2" key="1">
    <citation type="submission" date="2025-08" db="UniProtKB">
        <authorList>
            <consortium name="Ensembl"/>
        </authorList>
    </citation>
    <scope>IDENTIFICATION</scope>
</reference>
<sequence>MSFSNNERFFSPRVRRRLHAVLASVCTSMLILSNLIFLGGNHVGKIYWNRIFMEGKFILCSFLLTSLWCFSDQCWSPT</sequence>
<dbReference type="Proteomes" id="UP000694428">
    <property type="component" value="Unplaced"/>
</dbReference>
<name>A0A8C9FVK8_PAVCR</name>
<accession>A0A8C9FVK8</accession>
<evidence type="ECO:0000256" key="1">
    <source>
        <dbReference type="SAM" id="Phobius"/>
    </source>
</evidence>
<reference evidence="2" key="2">
    <citation type="submission" date="2025-09" db="UniProtKB">
        <authorList>
            <consortium name="Ensembl"/>
        </authorList>
    </citation>
    <scope>IDENTIFICATION</scope>
</reference>
<keyword evidence="1" id="KW-1133">Transmembrane helix</keyword>
<dbReference type="Ensembl" id="ENSPSTT00000019481.1">
    <property type="protein sequence ID" value="ENSPSTP00000018591.1"/>
    <property type="gene ID" value="ENSPSTG00000013365.1"/>
</dbReference>
<dbReference type="InterPro" id="IPR051085">
    <property type="entry name" value="MB_O-acyltransferase"/>
</dbReference>
<keyword evidence="3" id="KW-1185">Reference proteome</keyword>
<keyword evidence="1" id="KW-0812">Transmembrane</keyword>
<dbReference type="PANTHER" id="PTHR13285">
    <property type="entry name" value="ACYLTRANSFERASE"/>
    <property type="match status" value="1"/>
</dbReference>
<dbReference type="GO" id="GO:0005783">
    <property type="term" value="C:endoplasmic reticulum"/>
    <property type="evidence" value="ECO:0007669"/>
    <property type="project" value="TreeGrafter"/>
</dbReference>
<evidence type="ECO:0000313" key="2">
    <source>
        <dbReference type="Ensembl" id="ENSPSTP00000018591.1"/>
    </source>
</evidence>
<dbReference type="PANTHER" id="PTHR13285:SF20">
    <property type="entry name" value="PROTEIN-CYSTEINE N-PALMITOYLTRANSFERASE HHAT"/>
    <property type="match status" value="1"/>
</dbReference>
<organism evidence="2 3">
    <name type="scientific">Pavo cristatus</name>
    <name type="common">Indian peafowl</name>
    <name type="synonym">Blue peafowl</name>
    <dbReference type="NCBI Taxonomy" id="9049"/>
    <lineage>
        <taxon>Eukaryota</taxon>
        <taxon>Metazoa</taxon>
        <taxon>Chordata</taxon>
        <taxon>Craniata</taxon>
        <taxon>Vertebrata</taxon>
        <taxon>Euteleostomi</taxon>
        <taxon>Archelosauria</taxon>
        <taxon>Archosauria</taxon>
        <taxon>Dinosauria</taxon>
        <taxon>Saurischia</taxon>
        <taxon>Theropoda</taxon>
        <taxon>Coelurosauria</taxon>
        <taxon>Aves</taxon>
        <taxon>Neognathae</taxon>
        <taxon>Galloanserae</taxon>
        <taxon>Galliformes</taxon>
        <taxon>Phasianidae</taxon>
        <taxon>Phasianinae</taxon>
        <taxon>Pavo</taxon>
    </lineage>
</organism>
<dbReference type="GO" id="GO:0016409">
    <property type="term" value="F:palmitoyltransferase activity"/>
    <property type="evidence" value="ECO:0007669"/>
    <property type="project" value="TreeGrafter"/>
</dbReference>
<proteinExistence type="predicted"/>